<protein>
    <submittedName>
        <fullName evidence="3">Uncharacterized protein</fullName>
    </submittedName>
</protein>
<feature type="region of interest" description="Disordered" evidence="1">
    <location>
        <begin position="229"/>
        <end position="333"/>
    </location>
</feature>
<feature type="compositionally biased region" description="Gly residues" evidence="1">
    <location>
        <begin position="440"/>
        <end position="449"/>
    </location>
</feature>
<dbReference type="Proteomes" id="UP001255856">
    <property type="component" value="Unassembled WGS sequence"/>
</dbReference>
<keyword evidence="2" id="KW-0812">Transmembrane</keyword>
<dbReference type="AlphaFoldDB" id="A0AAD9MM90"/>
<feature type="compositionally biased region" description="Basic residues" evidence="1">
    <location>
        <begin position="465"/>
        <end position="484"/>
    </location>
</feature>
<dbReference type="EMBL" id="JASFZW010000001">
    <property type="protein sequence ID" value="KAK2080805.1"/>
    <property type="molecule type" value="Genomic_DNA"/>
</dbReference>
<evidence type="ECO:0000256" key="2">
    <source>
        <dbReference type="SAM" id="Phobius"/>
    </source>
</evidence>
<comment type="caution">
    <text evidence="3">The sequence shown here is derived from an EMBL/GenBank/DDBJ whole genome shotgun (WGS) entry which is preliminary data.</text>
</comment>
<reference evidence="3" key="1">
    <citation type="submission" date="2021-01" db="EMBL/GenBank/DDBJ databases">
        <authorList>
            <person name="Eckstrom K.M.E."/>
        </authorList>
    </citation>
    <scope>NUCLEOTIDE SEQUENCE</scope>
    <source>
        <strain evidence="3">UVCC 0001</strain>
    </source>
</reference>
<feature type="transmembrane region" description="Helical" evidence="2">
    <location>
        <begin position="737"/>
        <end position="758"/>
    </location>
</feature>
<accession>A0AAD9MM90</accession>
<organism evidence="3 4">
    <name type="scientific">Prototheca wickerhamii</name>
    <dbReference type="NCBI Taxonomy" id="3111"/>
    <lineage>
        <taxon>Eukaryota</taxon>
        <taxon>Viridiplantae</taxon>
        <taxon>Chlorophyta</taxon>
        <taxon>core chlorophytes</taxon>
        <taxon>Trebouxiophyceae</taxon>
        <taxon>Chlorellales</taxon>
        <taxon>Chlorellaceae</taxon>
        <taxon>Prototheca</taxon>
    </lineage>
</organism>
<evidence type="ECO:0000313" key="3">
    <source>
        <dbReference type="EMBL" id="KAK2080805.1"/>
    </source>
</evidence>
<feature type="transmembrane region" description="Helical" evidence="2">
    <location>
        <begin position="770"/>
        <end position="790"/>
    </location>
</feature>
<keyword evidence="4" id="KW-1185">Reference proteome</keyword>
<name>A0AAD9MM90_PROWI</name>
<evidence type="ECO:0000313" key="4">
    <source>
        <dbReference type="Proteomes" id="UP001255856"/>
    </source>
</evidence>
<keyword evidence="2" id="KW-1133">Transmembrane helix</keyword>
<feature type="region of interest" description="Disordered" evidence="1">
    <location>
        <begin position="436"/>
        <end position="484"/>
    </location>
</feature>
<feature type="transmembrane region" description="Helical" evidence="2">
    <location>
        <begin position="625"/>
        <end position="643"/>
    </location>
</feature>
<gene>
    <name evidence="3" type="ORF">QBZ16_000659</name>
</gene>
<proteinExistence type="predicted"/>
<sequence>MTQLTARSDSERSPAKWADLLAASLVVHSPMPEPCIWSLEEIFVGVDDLWVVLANGGPSELECIPIISGSRAVRGPLVADWQVPPGLPSLCRQVMDSSGVLELRAGNEDTTSPSYSDWEELRARAGCSWVQAAALSCDGPSASVLGSLLLSGRGAGSPIDPDWLDDWGREMARCITHASVHVMEASLDVLRVIFSPQILERLVTGAVRARSPRHLLDVTAPVADWAADADEGADADSEAGPRAASAPRSDGDPLDLARVLPPPLQPSVDGSSPRERGSAGAACTPFAAAAAQHRPSDDSTQASTDEGTPAPRPRPRGSASFPGARHRRQRSAGAVVPLAHAGSLQDTALHLARLGSAASARISRAGTGSPLAALRAGSIESDTSVLFTDAVADSPRSCELRGYEDLLAEDRAEHARRMPSASLDRAHSRCSVDRELQAGGPAGETGTGGAMVAAGGSGALTRAPARSRRPRRRRPRSRRLRRARGRLFGGRAAVTRLTSIAEMSSGSVTSSLGGLLGARRDTTSLEVVAASLAVDALVSAHRTASGASGGGLAGSLAGASNATAPGPSTLGQPAAQGTSSPTFILPRPQGLLLRSAQQWNLTFCDGELETAYQGWSAALSLQADALAGVVFAVLLAMLAETLLRAGALATAPGAALALTLAVLALPALASWLRPELWARDRVAIVLVLRLACCALTFVQVVCARAADAAANPASLGYGLVRAAQGQSPMLAMITATVCYRLPLSVNLPLQLACCWMSYTLYTLIWGSEGAGALALNLGAGFAVSNAFVFWSESRERRRFLYSSLRVEAAAADTLDEETRRASSGSGSAVSKAVDAAVAAAVH</sequence>
<keyword evidence="2" id="KW-0472">Membrane</keyword>
<feature type="compositionally biased region" description="Low complexity" evidence="1">
    <location>
        <begin position="279"/>
        <end position="291"/>
    </location>
</feature>
<evidence type="ECO:0000256" key="1">
    <source>
        <dbReference type="SAM" id="MobiDB-lite"/>
    </source>
</evidence>
<feature type="transmembrane region" description="Helical" evidence="2">
    <location>
        <begin position="655"/>
        <end position="672"/>
    </location>
</feature>
<feature type="transmembrane region" description="Helical" evidence="2">
    <location>
        <begin position="684"/>
        <end position="706"/>
    </location>
</feature>